<evidence type="ECO:0000256" key="2">
    <source>
        <dbReference type="ARBA" id="ARBA00005375"/>
    </source>
</evidence>
<dbReference type="InterPro" id="IPR000560">
    <property type="entry name" value="His_Pase_clade-2"/>
</dbReference>
<dbReference type="Gene3D" id="3.40.50.1240">
    <property type="entry name" value="Phosphoglycerate mutase-like"/>
    <property type="match status" value="1"/>
</dbReference>
<keyword evidence="9" id="KW-1185">Reference proteome</keyword>
<comment type="caution">
    <text evidence="8">The sequence shown here is derived from an EMBL/GenBank/DDBJ whole genome shotgun (WGS) entry which is preliminary data.</text>
</comment>
<dbReference type="GO" id="GO:0003993">
    <property type="term" value="F:acid phosphatase activity"/>
    <property type="evidence" value="ECO:0007669"/>
    <property type="project" value="UniProtKB-EC"/>
</dbReference>
<evidence type="ECO:0000313" key="9">
    <source>
        <dbReference type="Proteomes" id="UP001497382"/>
    </source>
</evidence>
<evidence type="ECO:0000256" key="4">
    <source>
        <dbReference type="ARBA" id="ARBA00022729"/>
    </source>
</evidence>
<gene>
    <name evidence="8" type="ORF">LARSCL_LOCUS6060</name>
</gene>
<dbReference type="EC" id="3.1.3.2" evidence="3"/>
<evidence type="ECO:0000256" key="6">
    <source>
        <dbReference type="ARBA" id="ARBA00023157"/>
    </source>
</evidence>
<dbReference type="PANTHER" id="PTHR11567">
    <property type="entry name" value="ACID PHOSPHATASE-RELATED"/>
    <property type="match status" value="1"/>
</dbReference>
<dbReference type="InterPro" id="IPR029033">
    <property type="entry name" value="His_PPase_superfam"/>
</dbReference>
<reference evidence="8 9" key="1">
    <citation type="submission" date="2024-04" db="EMBL/GenBank/DDBJ databases">
        <authorList>
            <person name="Rising A."/>
            <person name="Reimegard J."/>
            <person name="Sonavane S."/>
            <person name="Akerstrom W."/>
            <person name="Nylinder S."/>
            <person name="Hedman E."/>
            <person name="Kallberg Y."/>
        </authorList>
    </citation>
    <scope>NUCLEOTIDE SEQUENCE [LARGE SCALE GENOMIC DNA]</scope>
</reference>
<keyword evidence="6" id="KW-1015">Disulfide bond</keyword>
<keyword evidence="4" id="KW-0732">Signal</keyword>
<dbReference type="Proteomes" id="UP001497382">
    <property type="component" value="Unassembled WGS sequence"/>
</dbReference>
<evidence type="ECO:0000256" key="1">
    <source>
        <dbReference type="ARBA" id="ARBA00000032"/>
    </source>
</evidence>
<sequence>MYKDFVTSNPNEIYVNSSGIDRCLDSASSNLASFYSPDERWKLEDDLKWQPIPIHYLPVDIDIYFNNLRSCPRAFSEFLKQINSKEVQDLYQTHQTLVEVVTKESGMNYTLEDNPFELFDTLEIEKKYNLTIPKWADIYWNEMSYIASVNFQAYYSSHTQLRMRAGPFLGLLSNNLMNKINGKTPDLKVVMSSSHDILLATVLRALNFTNMPQPPYCATMLFELHKMAEGAMTVRLLYLNSTDPLSDMGKPHVLTLDNCSEFCPVEYFINSFQSLIPNNWEEECQLNASDIDEN</sequence>
<dbReference type="InterPro" id="IPR050645">
    <property type="entry name" value="Histidine_acid_phosphatase"/>
</dbReference>
<comment type="catalytic activity">
    <reaction evidence="1">
        <text>a phosphate monoester + H2O = an alcohol + phosphate</text>
        <dbReference type="Rhea" id="RHEA:15017"/>
        <dbReference type="ChEBI" id="CHEBI:15377"/>
        <dbReference type="ChEBI" id="CHEBI:30879"/>
        <dbReference type="ChEBI" id="CHEBI:43474"/>
        <dbReference type="ChEBI" id="CHEBI:67140"/>
        <dbReference type="EC" id="3.1.3.2"/>
    </reaction>
</comment>
<accession>A0AAV1ZJI3</accession>
<evidence type="ECO:0000313" key="8">
    <source>
        <dbReference type="EMBL" id="CAL1271851.1"/>
    </source>
</evidence>
<dbReference type="CDD" id="cd07061">
    <property type="entry name" value="HP_HAP_like"/>
    <property type="match status" value="1"/>
</dbReference>
<protein>
    <recommendedName>
        <fullName evidence="3">acid phosphatase</fullName>
        <ecNumber evidence="3">3.1.3.2</ecNumber>
    </recommendedName>
</protein>
<dbReference type="SUPFAM" id="SSF53254">
    <property type="entry name" value="Phosphoglycerate mutase-like"/>
    <property type="match status" value="1"/>
</dbReference>
<dbReference type="Pfam" id="PF00328">
    <property type="entry name" value="His_Phos_2"/>
    <property type="match status" value="1"/>
</dbReference>
<evidence type="ECO:0000256" key="5">
    <source>
        <dbReference type="ARBA" id="ARBA00022801"/>
    </source>
</evidence>
<dbReference type="AlphaFoldDB" id="A0AAV1ZJI3"/>
<dbReference type="EMBL" id="CAXIEN010000057">
    <property type="protein sequence ID" value="CAL1271851.1"/>
    <property type="molecule type" value="Genomic_DNA"/>
</dbReference>
<keyword evidence="5" id="KW-0378">Hydrolase</keyword>
<organism evidence="8 9">
    <name type="scientific">Larinioides sclopetarius</name>
    <dbReference type="NCBI Taxonomy" id="280406"/>
    <lineage>
        <taxon>Eukaryota</taxon>
        <taxon>Metazoa</taxon>
        <taxon>Ecdysozoa</taxon>
        <taxon>Arthropoda</taxon>
        <taxon>Chelicerata</taxon>
        <taxon>Arachnida</taxon>
        <taxon>Araneae</taxon>
        <taxon>Araneomorphae</taxon>
        <taxon>Entelegynae</taxon>
        <taxon>Araneoidea</taxon>
        <taxon>Araneidae</taxon>
        <taxon>Larinioides</taxon>
    </lineage>
</organism>
<proteinExistence type="inferred from homology"/>
<keyword evidence="7" id="KW-0325">Glycoprotein</keyword>
<dbReference type="PANTHER" id="PTHR11567:SF211">
    <property type="entry name" value="PROSTATIC ACID PHOSPHATASE"/>
    <property type="match status" value="1"/>
</dbReference>
<name>A0AAV1ZJI3_9ARAC</name>
<comment type="similarity">
    <text evidence="2">Belongs to the histidine acid phosphatase family.</text>
</comment>
<evidence type="ECO:0000256" key="7">
    <source>
        <dbReference type="ARBA" id="ARBA00023180"/>
    </source>
</evidence>
<evidence type="ECO:0000256" key="3">
    <source>
        <dbReference type="ARBA" id="ARBA00012646"/>
    </source>
</evidence>